<dbReference type="InterPro" id="IPR010982">
    <property type="entry name" value="Lambda_DNA-bd_dom_sf"/>
</dbReference>
<dbReference type="KEGG" id="suls:Sdiek1_0380"/>
<dbReference type="InterPro" id="IPR001387">
    <property type="entry name" value="Cro/C1-type_HTH"/>
</dbReference>
<proteinExistence type="predicted"/>
<dbReference type="GO" id="GO:0003677">
    <property type="term" value="F:DNA binding"/>
    <property type="evidence" value="ECO:0007669"/>
    <property type="project" value="InterPro"/>
</dbReference>
<dbReference type="Proteomes" id="UP000196005">
    <property type="component" value="Chromosome"/>
</dbReference>
<evidence type="ECO:0000259" key="1">
    <source>
        <dbReference type="PROSITE" id="PS50943"/>
    </source>
</evidence>
<evidence type="ECO:0000313" key="2">
    <source>
        <dbReference type="EMBL" id="ARU47562.1"/>
    </source>
</evidence>
<dbReference type="SUPFAM" id="SSF47413">
    <property type="entry name" value="lambda repressor-like DNA-binding domains"/>
    <property type="match status" value="1"/>
</dbReference>
<dbReference type="EMBL" id="CP021416">
    <property type="protein sequence ID" value="ARU47562.1"/>
    <property type="molecule type" value="Genomic_DNA"/>
</dbReference>
<evidence type="ECO:0000313" key="3">
    <source>
        <dbReference type="Proteomes" id="UP000196005"/>
    </source>
</evidence>
<dbReference type="PROSITE" id="PS50943">
    <property type="entry name" value="HTH_CROC1"/>
    <property type="match status" value="1"/>
</dbReference>
<dbReference type="AlphaFoldDB" id="A0A1Y0HHS4"/>
<dbReference type="Gene3D" id="1.10.260.40">
    <property type="entry name" value="lambda repressor-like DNA-binding domains"/>
    <property type="match status" value="1"/>
</dbReference>
<keyword evidence="3" id="KW-1185">Reference proteome</keyword>
<dbReference type="Pfam" id="PF01381">
    <property type="entry name" value="HTH_3"/>
    <property type="match status" value="1"/>
</dbReference>
<gene>
    <name evidence="2" type="ORF">Sdiek1_0380</name>
</gene>
<feature type="domain" description="HTH cro/C1-type" evidence="1">
    <location>
        <begin position="16"/>
        <end position="73"/>
    </location>
</feature>
<dbReference type="CDD" id="cd00093">
    <property type="entry name" value="HTH_XRE"/>
    <property type="match status" value="1"/>
</dbReference>
<protein>
    <recommendedName>
        <fullName evidence="1">HTH cro/C1-type domain-containing protein</fullName>
    </recommendedName>
</protein>
<dbReference type="SMART" id="SM00530">
    <property type="entry name" value="HTH_XRE"/>
    <property type="match status" value="1"/>
</dbReference>
<name>A0A1Y0HHS4_9BACT</name>
<reference evidence="3" key="1">
    <citation type="submission" date="2017-05" db="EMBL/GenBank/DDBJ databases">
        <title>Dechlorination kinetics govern the competition between two new strains of the genus Sulfurospirillum.</title>
        <authorList>
            <person name="Buttet G.F."/>
            <person name="Murray A.M."/>
            <person name="Goris T."/>
            <person name="Burion M."/>
            <person name="Lin B."/>
            <person name="Rolle M."/>
            <person name="Maillard J."/>
        </authorList>
    </citation>
    <scope>NUCLEOTIDE SEQUENCE [LARGE SCALE GENOMIC DNA]</scope>
    <source>
        <strain evidence="3">SL2-1</strain>
    </source>
</reference>
<sequence length="82" mass="9498">MEKMIERFMDQIVENVKAERTKRGISQLALAQILGHKSPNYVAKIETRKHDVSYNLEHLYRIASEFGLEVTDLIPQVKKATK</sequence>
<accession>A0A1Y0HHS4</accession>
<organism evidence="2 3">
    <name type="scientific">Sulfurospirillum diekertiae</name>
    <dbReference type="NCBI Taxonomy" id="1854492"/>
    <lineage>
        <taxon>Bacteria</taxon>
        <taxon>Pseudomonadati</taxon>
        <taxon>Campylobacterota</taxon>
        <taxon>Epsilonproteobacteria</taxon>
        <taxon>Campylobacterales</taxon>
        <taxon>Sulfurospirillaceae</taxon>
        <taxon>Sulfurospirillum</taxon>
    </lineage>
</organism>